<feature type="region of interest" description="Disordered" evidence="7">
    <location>
        <begin position="106"/>
        <end position="126"/>
    </location>
</feature>
<dbReference type="PANTHER" id="PTHR22950:SF349">
    <property type="entry name" value="AMINO ACID TRANSPORTER TRANSMEMBRANE DOMAIN-CONTAINING PROTEIN"/>
    <property type="match status" value="1"/>
</dbReference>
<dbReference type="Pfam" id="PF01490">
    <property type="entry name" value="Aa_trans"/>
    <property type="match status" value="1"/>
</dbReference>
<feature type="transmembrane region" description="Helical" evidence="8">
    <location>
        <begin position="217"/>
        <end position="238"/>
    </location>
</feature>
<feature type="transmembrane region" description="Helical" evidence="8">
    <location>
        <begin position="315"/>
        <end position="340"/>
    </location>
</feature>
<keyword evidence="2" id="KW-0813">Transport</keyword>
<feature type="transmembrane region" description="Helical" evidence="8">
    <location>
        <begin position="250"/>
        <end position="269"/>
    </location>
</feature>
<evidence type="ECO:0000256" key="6">
    <source>
        <dbReference type="ARBA" id="ARBA00023136"/>
    </source>
</evidence>
<dbReference type="Proteomes" id="UP000326939">
    <property type="component" value="Chromosome 16"/>
</dbReference>
<dbReference type="GO" id="GO:0015179">
    <property type="term" value="F:L-amino acid transmembrane transporter activity"/>
    <property type="evidence" value="ECO:0007669"/>
    <property type="project" value="TreeGrafter"/>
</dbReference>
<feature type="domain" description="Amino acid transporter transmembrane" evidence="9">
    <location>
        <begin position="132"/>
        <end position="531"/>
    </location>
</feature>
<accession>A0A5N5JNU3</accession>
<feature type="transmembrane region" description="Helical" evidence="8">
    <location>
        <begin position="397"/>
        <end position="418"/>
    </location>
</feature>
<reference evidence="11" key="1">
    <citation type="journal article" date="2019" name="Gigascience">
        <title>De novo genome assembly of the endangered Acer yangbiense, a plant species with extremely small populations endemic to Yunnan Province, China.</title>
        <authorList>
            <person name="Yang J."/>
            <person name="Wariss H.M."/>
            <person name="Tao L."/>
            <person name="Zhang R."/>
            <person name="Yun Q."/>
            <person name="Hollingsworth P."/>
            <person name="Dao Z."/>
            <person name="Luo G."/>
            <person name="Guo H."/>
            <person name="Ma Y."/>
            <person name="Sun W."/>
        </authorList>
    </citation>
    <scope>NUCLEOTIDE SEQUENCE [LARGE SCALE GENOMIC DNA]</scope>
    <source>
        <strain evidence="11">cv. br00</strain>
    </source>
</reference>
<feature type="transmembrane region" description="Helical" evidence="8">
    <location>
        <begin position="510"/>
        <end position="528"/>
    </location>
</feature>
<feature type="transmembrane region" description="Helical" evidence="8">
    <location>
        <begin position="452"/>
        <end position="469"/>
    </location>
</feature>
<feature type="transmembrane region" description="Helical" evidence="8">
    <location>
        <begin position="475"/>
        <end position="498"/>
    </location>
</feature>
<evidence type="ECO:0000256" key="7">
    <source>
        <dbReference type="SAM" id="MobiDB-lite"/>
    </source>
</evidence>
<dbReference type="GO" id="GO:0005774">
    <property type="term" value="C:vacuolar membrane"/>
    <property type="evidence" value="ECO:0007669"/>
    <property type="project" value="TreeGrafter"/>
</dbReference>
<feature type="transmembrane region" description="Helical" evidence="8">
    <location>
        <begin position="276"/>
        <end position="295"/>
    </location>
</feature>
<evidence type="ECO:0000256" key="4">
    <source>
        <dbReference type="ARBA" id="ARBA00022970"/>
    </source>
</evidence>
<evidence type="ECO:0000256" key="1">
    <source>
        <dbReference type="ARBA" id="ARBA00004141"/>
    </source>
</evidence>
<name>A0A5N5JNU3_9ROSI</name>
<dbReference type="PANTHER" id="PTHR22950">
    <property type="entry name" value="AMINO ACID TRANSPORTER"/>
    <property type="match status" value="1"/>
</dbReference>
<organism evidence="10 11">
    <name type="scientific">Salix brachista</name>
    <dbReference type="NCBI Taxonomy" id="2182728"/>
    <lineage>
        <taxon>Eukaryota</taxon>
        <taxon>Viridiplantae</taxon>
        <taxon>Streptophyta</taxon>
        <taxon>Embryophyta</taxon>
        <taxon>Tracheophyta</taxon>
        <taxon>Spermatophyta</taxon>
        <taxon>Magnoliopsida</taxon>
        <taxon>eudicotyledons</taxon>
        <taxon>Gunneridae</taxon>
        <taxon>Pentapetalae</taxon>
        <taxon>rosids</taxon>
        <taxon>fabids</taxon>
        <taxon>Malpighiales</taxon>
        <taxon>Salicaceae</taxon>
        <taxon>Saliceae</taxon>
        <taxon>Salix</taxon>
    </lineage>
</organism>
<evidence type="ECO:0000259" key="9">
    <source>
        <dbReference type="Pfam" id="PF01490"/>
    </source>
</evidence>
<evidence type="ECO:0000313" key="10">
    <source>
        <dbReference type="EMBL" id="KAB5519584.1"/>
    </source>
</evidence>
<dbReference type="InterPro" id="IPR013057">
    <property type="entry name" value="AA_transpt_TM"/>
</dbReference>
<feature type="transmembrane region" description="Helical" evidence="8">
    <location>
        <begin position="352"/>
        <end position="377"/>
    </location>
</feature>
<sequence>MRRNKDKGYGREVVLKDVMGKDVIDVARMRVYLDQWKDGKKDRRKGKEVLLLVGKWSGMAEAEKYGCCYFDKMGRPQKTSTAIITPKPPEPFVFKQTKTPENIHRRRSGNQEMGDGLKSSTIPLLQSPSTGTASKIQTLGNIIVSVVGTGILGLPFAFRIAGWLAGSLGVLAAGMATYYCMLLLVQCKEKLASQELTPETETYGDLGYKCMGNTGRYLTEFLIFISQCGGAVAYLVFIGQNLSSVFKGHGISLASFIFLLVPIEVALSWIHSLSSLAPFSIFANICNVLSMAIVVKEDIDRVISGEFRFGDRTAITSSIGGLPFAGGMAVFCFEGFGMTLSLEASMKEKGGFASLLAKTFSGITLLYALFGFSGYMAYGDETKDIITLNLPHNWSTIAVQVGLCLGLAFTFPIMAHPIHEIVEGKLRNSEWIRKVSYKEGENPTLVGKFGTYLSRAILIVVLALVASFVPGFGEFASLVGSTVCALISFVLPATFHLKLFGSSLRFWQKALDYVFLIGGLLFAAHGTYNSIVGF</sequence>
<proteinExistence type="predicted"/>
<feature type="transmembrane region" description="Helical" evidence="8">
    <location>
        <begin position="164"/>
        <end position="185"/>
    </location>
</feature>
<comment type="subcellular location">
    <subcellularLocation>
        <location evidence="1">Membrane</location>
        <topology evidence="1">Multi-pass membrane protein</topology>
    </subcellularLocation>
</comment>
<gene>
    <name evidence="10" type="ORF">DKX38_023903</name>
</gene>
<keyword evidence="5 8" id="KW-1133">Transmembrane helix</keyword>
<keyword evidence="4" id="KW-0029">Amino-acid transport</keyword>
<evidence type="ECO:0000256" key="2">
    <source>
        <dbReference type="ARBA" id="ARBA00022448"/>
    </source>
</evidence>
<keyword evidence="3 8" id="KW-0812">Transmembrane</keyword>
<evidence type="ECO:0000256" key="3">
    <source>
        <dbReference type="ARBA" id="ARBA00022692"/>
    </source>
</evidence>
<protein>
    <recommendedName>
        <fullName evidence="9">Amino acid transporter transmembrane domain-containing protein</fullName>
    </recommendedName>
</protein>
<keyword evidence="6 8" id="KW-0472">Membrane</keyword>
<evidence type="ECO:0000313" key="11">
    <source>
        <dbReference type="Proteomes" id="UP000326939"/>
    </source>
</evidence>
<dbReference type="AlphaFoldDB" id="A0A5N5JNU3"/>
<evidence type="ECO:0000256" key="5">
    <source>
        <dbReference type="ARBA" id="ARBA00022989"/>
    </source>
</evidence>
<dbReference type="EMBL" id="VDCV01000016">
    <property type="protein sequence ID" value="KAB5519584.1"/>
    <property type="molecule type" value="Genomic_DNA"/>
</dbReference>
<evidence type="ECO:0000256" key="8">
    <source>
        <dbReference type="SAM" id="Phobius"/>
    </source>
</evidence>
<feature type="transmembrane region" description="Helical" evidence="8">
    <location>
        <begin position="139"/>
        <end position="158"/>
    </location>
</feature>
<keyword evidence="11" id="KW-1185">Reference proteome</keyword>
<comment type="caution">
    <text evidence="10">The sequence shown here is derived from an EMBL/GenBank/DDBJ whole genome shotgun (WGS) entry which is preliminary data.</text>
</comment>